<dbReference type="InterPro" id="IPR019888">
    <property type="entry name" value="Tscrpt_reg_AsnC-like"/>
</dbReference>
<dbReference type="PANTHER" id="PTHR30154">
    <property type="entry name" value="LEUCINE-RESPONSIVE REGULATORY PROTEIN"/>
    <property type="match status" value="1"/>
</dbReference>
<dbReference type="InterPro" id="IPR036390">
    <property type="entry name" value="WH_DNA-bd_sf"/>
</dbReference>
<protein>
    <submittedName>
        <fullName evidence="5">Lrp/AsnC family transcriptional regulator</fullName>
    </submittedName>
</protein>
<evidence type="ECO:0000256" key="2">
    <source>
        <dbReference type="ARBA" id="ARBA00023125"/>
    </source>
</evidence>
<dbReference type="InterPro" id="IPR000485">
    <property type="entry name" value="AsnC-type_HTH_dom"/>
</dbReference>
<dbReference type="PRINTS" id="PR00033">
    <property type="entry name" value="HTHASNC"/>
</dbReference>
<evidence type="ECO:0000259" key="4">
    <source>
        <dbReference type="PROSITE" id="PS50956"/>
    </source>
</evidence>
<dbReference type="Pfam" id="PF13412">
    <property type="entry name" value="HTH_24"/>
    <property type="match status" value="1"/>
</dbReference>
<gene>
    <name evidence="5" type="ORF">DXN04_04630</name>
</gene>
<evidence type="ECO:0000313" key="6">
    <source>
        <dbReference type="Proteomes" id="UP000261174"/>
    </source>
</evidence>
<dbReference type="AlphaFoldDB" id="A0A3E1P9M1"/>
<keyword evidence="2" id="KW-0238">DNA-binding</keyword>
<dbReference type="GO" id="GO:0005829">
    <property type="term" value="C:cytosol"/>
    <property type="evidence" value="ECO:0007669"/>
    <property type="project" value="TreeGrafter"/>
</dbReference>
<organism evidence="5 6">
    <name type="scientific">Chitinophaga silvisoli</name>
    <dbReference type="NCBI Taxonomy" id="2291814"/>
    <lineage>
        <taxon>Bacteria</taxon>
        <taxon>Pseudomonadati</taxon>
        <taxon>Bacteroidota</taxon>
        <taxon>Chitinophagia</taxon>
        <taxon>Chitinophagales</taxon>
        <taxon>Chitinophagaceae</taxon>
        <taxon>Chitinophaga</taxon>
    </lineage>
</organism>
<dbReference type="SUPFAM" id="SSF46785">
    <property type="entry name" value="Winged helix' DNA-binding domain"/>
    <property type="match status" value="1"/>
</dbReference>
<keyword evidence="6" id="KW-1185">Reference proteome</keyword>
<dbReference type="OrthoDB" id="9800326at2"/>
<keyword evidence="3" id="KW-0804">Transcription</keyword>
<dbReference type="GO" id="GO:0043200">
    <property type="term" value="P:response to amino acid"/>
    <property type="evidence" value="ECO:0007669"/>
    <property type="project" value="TreeGrafter"/>
</dbReference>
<dbReference type="Gene3D" id="3.30.70.920">
    <property type="match status" value="1"/>
</dbReference>
<dbReference type="PROSITE" id="PS50956">
    <property type="entry name" value="HTH_ASNC_2"/>
    <property type="match status" value="1"/>
</dbReference>
<reference evidence="5 6" key="1">
    <citation type="submission" date="2018-08" db="EMBL/GenBank/DDBJ databases">
        <title>Chitinophaga sp. K20C18050901, a novel bacterium isolated from forest soil.</title>
        <authorList>
            <person name="Wang C."/>
        </authorList>
    </citation>
    <scope>NUCLEOTIDE SEQUENCE [LARGE SCALE GENOMIC DNA]</scope>
    <source>
        <strain evidence="5 6">K20C18050901</strain>
    </source>
</reference>
<evidence type="ECO:0000256" key="3">
    <source>
        <dbReference type="ARBA" id="ARBA00023163"/>
    </source>
</evidence>
<evidence type="ECO:0000313" key="5">
    <source>
        <dbReference type="EMBL" id="RFM36790.1"/>
    </source>
</evidence>
<sequence>MDAYDSKILRLLIQNSRITGADIARKISLSLPAVTERLRKLDRSGIIDRYTIKVNREQLSLRLMAYINVWIDHTKNTTVKDQLVAMEEVMECHHVAGDSDLLLKVLVQDTAALEQLLVGKIKAIKGISRTSTTIILSSYKEEINAKI</sequence>
<evidence type="ECO:0000256" key="1">
    <source>
        <dbReference type="ARBA" id="ARBA00023015"/>
    </source>
</evidence>
<dbReference type="SUPFAM" id="SSF54909">
    <property type="entry name" value="Dimeric alpha+beta barrel"/>
    <property type="match status" value="1"/>
</dbReference>
<accession>A0A3E1P9M1</accession>
<dbReference type="Pfam" id="PF01037">
    <property type="entry name" value="AsnC_trans_reg"/>
    <property type="match status" value="1"/>
</dbReference>
<dbReference type="EMBL" id="QTJV01000001">
    <property type="protein sequence ID" value="RFM36790.1"/>
    <property type="molecule type" value="Genomic_DNA"/>
</dbReference>
<dbReference type="GO" id="GO:0043565">
    <property type="term" value="F:sequence-specific DNA binding"/>
    <property type="evidence" value="ECO:0007669"/>
    <property type="project" value="InterPro"/>
</dbReference>
<dbReference type="InterPro" id="IPR019887">
    <property type="entry name" value="Tscrpt_reg_AsnC/Lrp_C"/>
</dbReference>
<comment type="caution">
    <text evidence="5">The sequence shown here is derived from an EMBL/GenBank/DDBJ whole genome shotgun (WGS) entry which is preliminary data.</text>
</comment>
<dbReference type="InterPro" id="IPR011008">
    <property type="entry name" value="Dimeric_a/b-barrel"/>
</dbReference>
<dbReference type="RefSeq" id="WP_116852110.1">
    <property type="nucleotide sequence ID" value="NZ_QTJV01000001.1"/>
</dbReference>
<proteinExistence type="predicted"/>
<dbReference type="InterPro" id="IPR036388">
    <property type="entry name" value="WH-like_DNA-bd_sf"/>
</dbReference>
<dbReference type="SMART" id="SM00344">
    <property type="entry name" value="HTH_ASNC"/>
    <property type="match status" value="1"/>
</dbReference>
<feature type="domain" description="HTH asnC-type" evidence="4">
    <location>
        <begin position="1"/>
        <end position="62"/>
    </location>
</feature>
<dbReference type="PANTHER" id="PTHR30154:SF34">
    <property type="entry name" value="TRANSCRIPTIONAL REGULATOR AZLB"/>
    <property type="match status" value="1"/>
</dbReference>
<dbReference type="Proteomes" id="UP000261174">
    <property type="component" value="Unassembled WGS sequence"/>
</dbReference>
<keyword evidence="1" id="KW-0805">Transcription regulation</keyword>
<dbReference type="Gene3D" id="1.10.10.10">
    <property type="entry name" value="Winged helix-like DNA-binding domain superfamily/Winged helix DNA-binding domain"/>
    <property type="match status" value="1"/>
</dbReference>
<name>A0A3E1P9M1_9BACT</name>